<dbReference type="Proteomes" id="UP000583556">
    <property type="component" value="Unassembled WGS sequence"/>
</dbReference>
<gene>
    <name evidence="4 7" type="primary">prmC</name>
    <name evidence="7" type="ORF">HHL27_12735</name>
</gene>
<dbReference type="PROSITE" id="PS00092">
    <property type="entry name" value="N6_MTASE"/>
    <property type="match status" value="1"/>
</dbReference>
<evidence type="ECO:0000259" key="6">
    <source>
        <dbReference type="Pfam" id="PF17827"/>
    </source>
</evidence>
<dbReference type="InterPro" id="IPR040758">
    <property type="entry name" value="PrmC_N"/>
</dbReference>
<dbReference type="CDD" id="cd02440">
    <property type="entry name" value="AdoMet_MTases"/>
    <property type="match status" value="1"/>
</dbReference>
<evidence type="ECO:0000259" key="5">
    <source>
        <dbReference type="Pfam" id="PF13847"/>
    </source>
</evidence>
<comment type="function">
    <text evidence="4">Methylates the class 1 translation termination release factors RF1/PrfA and RF2/PrfB on the glutamine residue of the universally conserved GGQ motif.</text>
</comment>
<comment type="similarity">
    <text evidence="4">Belongs to the protein N5-glutamine methyltransferase family. PrmC subfamily.</text>
</comment>
<evidence type="ECO:0000313" key="7">
    <source>
        <dbReference type="EMBL" id="NML94532.1"/>
    </source>
</evidence>
<feature type="binding site" evidence="4">
    <location>
        <position position="187"/>
    </location>
    <ligand>
        <name>S-adenosyl-L-methionine</name>
        <dbReference type="ChEBI" id="CHEBI:59789"/>
    </ligand>
</feature>
<feature type="binding site" evidence="4">
    <location>
        <position position="169"/>
    </location>
    <ligand>
        <name>S-adenosyl-L-methionine</name>
        <dbReference type="ChEBI" id="CHEBI:59789"/>
    </ligand>
</feature>
<evidence type="ECO:0000256" key="4">
    <source>
        <dbReference type="HAMAP-Rule" id="MF_02126"/>
    </source>
</evidence>
<keyword evidence="2 4" id="KW-0808">Transferase</keyword>
<dbReference type="GO" id="GO:0003676">
    <property type="term" value="F:nucleic acid binding"/>
    <property type="evidence" value="ECO:0007669"/>
    <property type="project" value="InterPro"/>
</dbReference>
<dbReference type="InterPro" id="IPR029063">
    <property type="entry name" value="SAM-dependent_MTases_sf"/>
</dbReference>
<dbReference type="InterPro" id="IPR025714">
    <property type="entry name" value="Methyltranfer_dom"/>
</dbReference>
<evidence type="ECO:0000256" key="3">
    <source>
        <dbReference type="ARBA" id="ARBA00022691"/>
    </source>
</evidence>
<comment type="catalytic activity">
    <reaction evidence="4">
        <text>L-glutaminyl-[peptide chain release factor] + S-adenosyl-L-methionine = N(5)-methyl-L-glutaminyl-[peptide chain release factor] + S-adenosyl-L-homocysteine + H(+)</text>
        <dbReference type="Rhea" id="RHEA:42896"/>
        <dbReference type="Rhea" id="RHEA-COMP:10271"/>
        <dbReference type="Rhea" id="RHEA-COMP:10272"/>
        <dbReference type="ChEBI" id="CHEBI:15378"/>
        <dbReference type="ChEBI" id="CHEBI:30011"/>
        <dbReference type="ChEBI" id="CHEBI:57856"/>
        <dbReference type="ChEBI" id="CHEBI:59789"/>
        <dbReference type="ChEBI" id="CHEBI:61891"/>
        <dbReference type="EC" id="2.1.1.297"/>
    </reaction>
</comment>
<dbReference type="InterPro" id="IPR002052">
    <property type="entry name" value="DNA_methylase_N6_adenine_CS"/>
</dbReference>
<keyword evidence="8" id="KW-1185">Reference proteome</keyword>
<comment type="caution">
    <text evidence="7">The sequence shown here is derived from an EMBL/GenBank/DDBJ whole genome shotgun (WGS) entry which is preliminary data.</text>
</comment>
<dbReference type="Pfam" id="PF17827">
    <property type="entry name" value="PrmC_N"/>
    <property type="match status" value="1"/>
</dbReference>
<protein>
    <recommendedName>
        <fullName evidence="4">Release factor glutamine methyltransferase</fullName>
        <shortName evidence="4">RF MTase</shortName>
        <ecNumber evidence="4">2.1.1.297</ecNumber>
    </recommendedName>
    <alternativeName>
        <fullName evidence="4">N5-glutamine methyltransferase PrmC</fullName>
    </alternativeName>
    <alternativeName>
        <fullName evidence="4">Protein-(glutamine-N5) MTase PrmC</fullName>
    </alternativeName>
    <alternativeName>
        <fullName evidence="4">Protein-glutamine N-methyltransferase PrmC</fullName>
    </alternativeName>
</protein>
<dbReference type="Gene3D" id="1.10.8.10">
    <property type="entry name" value="DNA helicase RuvA subunit, C-terminal domain"/>
    <property type="match status" value="1"/>
</dbReference>
<evidence type="ECO:0000256" key="2">
    <source>
        <dbReference type="ARBA" id="ARBA00022679"/>
    </source>
</evidence>
<feature type="binding site" evidence="4">
    <location>
        <begin position="187"/>
        <end position="190"/>
    </location>
    <ligand>
        <name>substrate</name>
    </ligand>
</feature>
<dbReference type="AlphaFoldDB" id="A0A7Y0BQ84"/>
<evidence type="ECO:0000313" key="8">
    <source>
        <dbReference type="Proteomes" id="UP000583556"/>
    </source>
</evidence>
<name>A0A7Y0BQ84_9SPHN</name>
<dbReference type="InterPro" id="IPR019874">
    <property type="entry name" value="RF_methyltr_PrmC"/>
</dbReference>
<evidence type="ECO:0000256" key="1">
    <source>
        <dbReference type="ARBA" id="ARBA00022603"/>
    </source>
</evidence>
<dbReference type="PANTHER" id="PTHR18895">
    <property type="entry name" value="HEMK METHYLTRANSFERASE"/>
    <property type="match status" value="1"/>
</dbReference>
<dbReference type="NCBIfam" id="TIGR00536">
    <property type="entry name" value="hemK_fam"/>
    <property type="match status" value="1"/>
</dbReference>
<dbReference type="GO" id="GO:0102559">
    <property type="term" value="F:peptide chain release factor N(5)-glutamine methyltransferase activity"/>
    <property type="evidence" value="ECO:0007669"/>
    <property type="project" value="UniProtKB-EC"/>
</dbReference>
<feature type="binding site" evidence="4">
    <location>
        <position position="140"/>
    </location>
    <ligand>
        <name>S-adenosyl-L-methionine</name>
        <dbReference type="ChEBI" id="CHEBI:59789"/>
    </ligand>
</feature>
<feature type="binding site" evidence="4">
    <location>
        <begin position="117"/>
        <end position="121"/>
    </location>
    <ligand>
        <name>S-adenosyl-L-methionine</name>
        <dbReference type="ChEBI" id="CHEBI:59789"/>
    </ligand>
</feature>
<dbReference type="Gene3D" id="3.40.50.150">
    <property type="entry name" value="Vaccinia Virus protein VP39"/>
    <property type="match status" value="1"/>
</dbReference>
<dbReference type="InterPro" id="IPR050320">
    <property type="entry name" value="N5-glutamine_MTase"/>
</dbReference>
<keyword evidence="1 4" id="KW-0489">Methyltransferase</keyword>
<feature type="domain" description="Release factor glutamine methyltransferase N-terminal" evidence="6">
    <location>
        <begin position="5"/>
        <end position="71"/>
    </location>
</feature>
<dbReference type="GO" id="GO:0032259">
    <property type="term" value="P:methylation"/>
    <property type="evidence" value="ECO:0007669"/>
    <property type="project" value="UniProtKB-KW"/>
</dbReference>
<dbReference type="RefSeq" id="WP_169493811.1">
    <property type="nucleotide sequence ID" value="NZ_JABBGM010000005.1"/>
</dbReference>
<dbReference type="SUPFAM" id="SSF53335">
    <property type="entry name" value="S-adenosyl-L-methionine-dependent methyltransferases"/>
    <property type="match status" value="1"/>
</dbReference>
<dbReference type="Pfam" id="PF13847">
    <property type="entry name" value="Methyltransf_31"/>
    <property type="match status" value="1"/>
</dbReference>
<feature type="domain" description="Methyltransferase" evidence="5">
    <location>
        <begin position="112"/>
        <end position="188"/>
    </location>
</feature>
<dbReference type="EC" id="2.1.1.297" evidence="4"/>
<organism evidence="7 8">
    <name type="scientific">Novosphingobium olei</name>
    <dbReference type="NCBI Taxonomy" id="2728851"/>
    <lineage>
        <taxon>Bacteria</taxon>
        <taxon>Pseudomonadati</taxon>
        <taxon>Pseudomonadota</taxon>
        <taxon>Alphaproteobacteria</taxon>
        <taxon>Sphingomonadales</taxon>
        <taxon>Sphingomonadaceae</taxon>
        <taxon>Novosphingobium</taxon>
    </lineage>
</organism>
<dbReference type="PANTHER" id="PTHR18895:SF74">
    <property type="entry name" value="MTRF1L RELEASE FACTOR GLUTAMINE METHYLTRANSFERASE"/>
    <property type="match status" value="1"/>
</dbReference>
<dbReference type="NCBIfam" id="TIGR03534">
    <property type="entry name" value="RF_mod_PrmC"/>
    <property type="match status" value="1"/>
</dbReference>
<dbReference type="HAMAP" id="MF_02126">
    <property type="entry name" value="RF_methyltr_PrmC"/>
    <property type="match status" value="1"/>
</dbReference>
<dbReference type="EMBL" id="JABBGM010000005">
    <property type="protein sequence ID" value="NML94532.1"/>
    <property type="molecule type" value="Genomic_DNA"/>
</dbReference>
<accession>A0A7Y0BQ84</accession>
<keyword evidence="3 4" id="KW-0949">S-adenosyl-L-methionine</keyword>
<dbReference type="InterPro" id="IPR004556">
    <property type="entry name" value="HemK-like"/>
</dbReference>
<reference evidence="7 8" key="1">
    <citation type="submission" date="2020-04" db="EMBL/GenBank/DDBJ databases">
        <title>Novosphingobium sp. TW-4 isolated from soil.</title>
        <authorList>
            <person name="Dahal R.H."/>
            <person name="Chaudhary D.K."/>
        </authorList>
    </citation>
    <scope>NUCLEOTIDE SEQUENCE [LARGE SCALE GENOMIC DNA]</scope>
    <source>
        <strain evidence="7 8">TW-4</strain>
    </source>
</reference>
<sequence>MTVGEALRAATDRLAATSDTARLDAEVLMAHALGCSRSDVLLRHMRSEPPSSFATLIERRLKAEPVAYIVGRQEFYGLDFAVGPDVLIPRADSETLIDAARTAFEGQPPPARVLDLGTGSGALLLAALSLWPDAQGIGVERSPGAQATARRNAEALGLAHRAEIRAGDWTATDWTGALGTFDLILANPPYIEAAEPLSPSVRDFEPASALFAGEDGLDDYRLLIPQIPALLASGGIAFFEIGWTQGRDVMALAEGAGLSTRLHHDLGGRERAVEMRQNGQIALGNGARLA</sequence>
<proteinExistence type="inferred from homology"/>